<protein>
    <submittedName>
        <fullName evidence="2">Uncharacterized protein</fullName>
    </submittedName>
</protein>
<feature type="region of interest" description="Disordered" evidence="1">
    <location>
        <begin position="1"/>
        <end position="20"/>
    </location>
</feature>
<gene>
    <name evidence="2" type="primary">LOC123070140</name>
</gene>
<dbReference type="Gramene" id="TraesCSU02G072900.1">
    <property type="protein sequence ID" value="TraesCSU02G072900.1"/>
    <property type="gene ID" value="TraesCSU02G072900"/>
</dbReference>
<name>A0A3B6UAH5_WHEAT</name>
<dbReference type="EnsemblPlants" id="TraesCSU02G072900.1">
    <property type="protein sequence ID" value="TraesCSU02G072900.1"/>
    <property type="gene ID" value="TraesCSU02G072900"/>
</dbReference>
<reference evidence="2" key="2">
    <citation type="submission" date="2018-10" db="UniProtKB">
        <authorList>
            <consortium name="EnsemblPlants"/>
        </authorList>
    </citation>
    <scope>IDENTIFICATION</scope>
</reference>
<sequence length="570" mass="65335">MSDSELSELHDSDPEPDLDQNQDAALSEQLFMRPCKFNGHHRLIFQHNPRILPTPPPLVALYNYLVLTESADTKYPQHPVEEEVWKLPLQRRLNELKVKLSTEDHLEAINMDTFKGHNINLVPIRTEGTESFETPKDGDDGTRLFFLICQKLRIKVHHGCLENPKEQSVVEFIGKWNQDEEARKNELDDTSLFDSESEGNKSHKPPGKKSGGKKSRQRKKRADKSDTSIQGSTDKKLNKSVGAEDSAQRPCDDTGENAARAKSSAARPDDEYDWIKKSAMLFFDKFKDLDDEMPDGNNDLPSYVRMVEALKAQPKGRRTNLVHINFPDIVGHDPTLALAILHDRNRLEKLLAEVFLDFRVKHNCGNKEQLKGKIKIRFHDMPPADSVQVLVAFLESNNINLAELHTFYDGKTATSTSFWGRRVGKGYVDDIIENHRNHRSWNGEFELSDMVIINGKFRILKSAEATATSDTMCKDFLKLIDLLFNRYELPNAEGKPTPPAYFDIFHQEVMTMMSLYDDPEPQKFRAFQRYLSHHPAFKAPWVRSALFGDVWRVIQALPRIIPGEYSKRDP</sequence>
<dbReference type="AlphaFoldDB" id="A0A3B6UAH5"/>
<keyword evidence="3" id="KW-1185">Reference proteome</keyword>
<accession>A0A3B6UAH5</accession>
<dbReference type="Proteomes" id="UP000019116">
    <property type="component" value="Chromosome Un"/>
</dbReference>
<evidence type="ECO:0000256" key="1">
    <source>
        <dbReference type="SAM" id="MobiDB-lite"/>
    </source>
</evidence>
<feature type="compositionally biased region" description="Acidic residues" evidence="1">
    <location>
        <begin position="188"/>
        <end position="197"/>
    </location>
</feature>
<evidence type="ECO:0000313" key="2">
    <source>
        <dbReference type="EnsemblPlants" id="TraesCSU02G072900.1"/>
    </source>
</evidence>
<feature type="region of interest" description="Disordered" evidence="1">
    <location>
        <begin position="183"/>
        <end position="269"/>
    </location>
</feature>
<organism evidence="2">
    <name type="scientific">Triticum aestivum</name>
    <name type="common">Wheat</name>
    <dbReference type="NCBI Taxonomy" id="4565"/>
    <lineage>
        <taxon>Eukaryota</taxon>
        <taxon>Viridiplantae</taxon>
        <taxon>Streptophyta</taxon>
        <taxon>Embryophyta</taxon>
        <taxon>Tracheophyta</taxon>
        <taxon>Spermatophyta</taxon>
        <taxon>Magnoliopsida</taxon>
        <taxon>Liliopsida</taxon>
        <taxon>Poales</taxon>
        <taxon>Poaceae</taxon>
        <taxon>BOP clade</taxon>
        <taxon>Pooideae</taxon>
        <taxon>Triticodae</taxon>
        <taxon>Triticeae</taxon>
        <taxon>Triticinae</taxon>
        <taxon>Triticum</taxon>
    </lineage>
</organism>
<dbReference type="OrthoDB" id="636601at2759"/>
<proteinExistence type="predicted"/>
<feature type="compositionally biased region" description="Basic residues" evidence="1">
    <location>
        <begin position="202"/>
        <end position="222"/>
    </location>
</feature>
<reference evidence="2" key="1">
    <citation type="submission" date="2018-08" db="EMBL/GenBank/DDBJ databases">
        <authorList>
            <person name="Rossello M."/>
        </authorList>
    </citation>
    <scope>NUCLEOTIDE SEQUENCE [LARGE SCALE GENOMIC DNA]</scope>
    <source>
        <strain evidence="2">cv. Chinese Spring</strain>
    </source>
</reference>
<evidence type="ECO:0000313" key="3">
    <source>
        <dbReference type="Proteomes" id="UP000019116"/>
    </source>
</evidence>